<gene>
    <name evidence="4" type="primary">LOC111130228</name>
</gene>
<dbReference type="Gene3D" id="3.30.1380.10">
    <property type="match status" value="2"/>
</dbReference>
<protein>
    <submittedName>
        <fullName evidence="4">Uncharacterized protein LOC111130228</fullName>
    </submittedName>
</protein>
<reference evidence="4" key="1">
    <citation type="submission" date="2025-08" db="UniProtKB">
        <authorList>
            <consortium name="RefSeq"/>
        </authorList>
    </citation>
    <scope>IDENTIFICATION</scope>
    <source>
        <tissue evidence="4">Whole sample</tissue>
    </source>
</reference>
<evidence type="ECO:0000259" key="2">
    <source>
        <dbReference type="Pfam" id="PF01085"/>
    </source>
</evidence>
<dbReference type="Proteomes" id="UP000694844">
    <property type="component" value="Chromosome 4"/>
</dbReference>
<dbReference type="InterPro" id="IPR050387">
    <property type="entry name" value="Hedgehog_Signaling"/>
</dbReference>
<dbReference type="InterPro" id="IPR009045">
    <property type="entry name" value="Zn_M74/Hedgehog-like"/>
</dbReference>
<dbReference type="RefSeq" id="XP_022332721.1">
    <property type="nucleotide sequence ID" value="XM_022477013.1"/>
</dbReference>
<proteinExistence type="predicted"/>
<dbReference type="OrthoDB" id="6124662at2759"/>
<feature type="chain" id="PRO_5033991059" evidence="1">
    <location>
        <begin position="19"/>
        <end position="1736"/>
    </location>
</feature>
<name>A0A8B8E0G4_CRAVI</name>
<dbReference type="GO" id="GO:0005615">
    <property type="term" value="C:extracellular space"/>
    <property type="evidence" value="ECO:0007669"/>
    <property type="project" value="TreeGrafter"/>
</dbReference>
<evidence type="ECO:0000256" key="1">
    <source>
        <dbReference type="SAM" id="SignalP"/>
    </source>
</evidence>
<dbReference type="KEGG" id="cvn:111130228"/>
<feature type="domain" description="Hedgehog N-terminal signalling" evidence="2">
    <location>
        <begin position="543"/>
        <end position="617"/>
    </location>
</feature>
<dbReference type="Pfam" id="PF01085">
    <property type="entry name" value="HH_signal"/>
    <property type="match status" value="1"/>
</dbReference>
<dbReference type="SUPFAM" id="SSF53955">
    <property type="entry name" value="Lysozyme-like"/>
    <property type="match status" value="1"/>
</dbReference>
<dbReference type="GO" id="GO:0007267">
    <property type="term" value="P:cell-cell signaling"/>
    <property type="evidence" value="ECO:0007669"/>
    <property type="project" value="InterPro"/>
</dbReference>
<dbReference type="PANTHER" id="PTHR11889:SF31">
    <property type="entry name" value="PROTEIN HEDGEHOG"/>
    <property type="match status" value="1"/>
</dbReference>
<dbReference type="InterPro" id="IPR000320">
    <property type="entry name" value="Hedgehog_signalling_dom"/>
</dbReference>
<dbReference type="GO" id="GO:0010468">
    <property type="term" value="P:regulation of gene expression"/>
    <property type="evidence" value="ECO:0007669"/>
    <property type="project" value="TreeGrafter"/>
</dbReference>
<keyword evidence="3" id="KW-1185">Reference proteome</keyword>
<evidence type="ECO:0000313" key="3">
    <source>
        <dbReference type="Proteomes" id="UP000694844"/>
    </source>
</evidence>
<dbReference type="SUPFAM" id="SSF55166">
    <property type="entry name" value="Hedgehog/DD-peptidase"/>
    <property type="match status" value="1"/>
</dbReference>
<dbReference type="GO" id="GO:0005509">
    <property type="term" value="F:calcium ion binding"/>
    <property type="evidence" value="ECO:0007669"/>
    <property type="project" value="TreeGrafter"/>
</dbReference>
<organism evidence="3 4">
    <name type="scientific">Crassostrea virginica</name>
    <name type="common">Eastern oyster</name>
    <dbReference type="NCBI Taxonomy" id="6565"/>
    <lineage>
        <taxon>Eukaryota</taxon>
        <taxon>Metazoa</taxon>
        <taxon>Spiralia</taxon>
        <taxon>Lophotrochozoa</taxon>
        <taxon>Mollusca</taxon>
        <taxon>Bivalvia</taxon>
        <taxon>Autobranchia</taxon>
        <taxon>Pteriomorphia</taxon>
        <taxon>Ostreida</taxon>
        <taxon>Ostreoidea</taxon>
        <taxon>Ostreidae</taxon>
        <taxon>Crassostrea</taxon>
    </lineage>
</organism>
<sequence length="1736" mass="195867">MYHYISLSCIFLLTYASASENFMEEYKTFDDKGRDLLVQSSGRLRRTIDLNDEFIVAKTMCTESVVRVSLGSNTAGDGWRIGDLVIGSSSLGCHLSFTYPGEGILGIVASIEKKRRGLLYLTIEKASPLDVLEEAKVSVHVKHRRSKRSNTNFLSNILDSINWRENSNTTLKLNRNMKSFSILKTSNYPEPTVGIQNEHPDQETETEFNFTCFSCIGTVDLSYHLEMRIERDPATNKPIVKSYLSQMEGEAVNNYNFSIKSQREQTILVQKKIMETEPISLPPITLATFKRFPSIQLQINVNSSTYLSGDITTFSSKKLDVKDSFQTSGKFVVSNQHFQNQASPTPHLSTYAWQTQHFPMNDSHHSNDSFSINISMSHEIFFKPFIEWNERDIKMDFGSPFTVRINQDVNLASSVSDVSLCTEMESRTTSDFYSGKNSLIVDAFGFQKWGEVSTLTAAKFSNVTLDQKSLFKNCRANCFEPPPLTLSIESCGSPGNVVFRNSSTFSSLRKLFGDLILFASEEYSESSWCGHPGNPCLDCSDYFQDDNVCSDRYVTPELAEVLTKLAKFISAEWKYRKLLILEGWDEPTSSNPYGSFGNQSLFYTGKAARVGLSKTLTSKEPETDENIFRRFVELVQCSEVDYFSTFTKDSVLDICVSDESPSLFTNQEKRRKKRAIKSNNIVKTNSWKEEKDKFIDRIVDLVSVKTLGSTITDYFLNGKNHPRGKTADGTCGEADDIYSIDNMDQMQRQIQYPLENVEFETEGPKTSTCGAQTRQCNQCESYKDTETPWDWCLTRTMTTRAAARLHRLVLLVKEETNPGNNPSVSGVELGVCRSGVVLFETHEKCVEYMPSTTTDKETKCYGCIKDARCCYGNSKIGCLKNDCSGDQSTSVWTSITCTEPNPFANGVSIPATPACNQGDSSKMILYDNVCGGDPCQFFSGKEYHLLLKVLLIFEVCSGKWDKSVMDEEIKNLNTGEKDLMTFLIPCMGNDKTILKIHYPIPNDPTIGIGFSLREKSGSSEKKDLLLKVLPKLDYDKILTGEQSITKEEALFLFDKTMRRYYIKTINSIVPFKTFVHLDTATKIALVNANYRGEFPSTLKKKFKTAVVNGEWAIAVAVYLNHSDYIKNKCATTGRGSICKRMKWNAEQFRKHVNEQVKVSRRESSSTSSLQNVGRSLKMTLKNGVSMSISKFANLAVLAGFDHVKKEADHILASVRPAMGVNTVVVNYPNLNMHETEPPVKDIWEYEIPAEADYSLSYPLLLDGHNDSIKLSQCYKISDVKHEKFRYFRFDPKLLECLEDASSDSSQCIKIIPGSGYRVRSQNNRNIEIRHPEERWRFSVGMAVELGKNMNLEQLEKLGLTVIRSCIQNLIHRRLILGIGAHPDRLYVDIRESTATEQFVKVWNAESPSLYKYLRDIETGFKNGGAFIEPTNRTRACQPPPLGQNAFYIKYSNEESCASDTATSSLCSSTFSSRSKAAKDLLQRLDEVTGNGPLDKALLRRKVNKCLVELCGGCIGKGQRWREKTLACFDFVIYFLSGSSTSLPDLRNVGAFFNTQNTKSEVHSLACHDGSACIENIQLHSLLQETLSTKYKPDTSQTNEELVFDPMDNSSPLLDILEQEMAMRVSGNVSVYIENNGDVSRLNHKIKILMIYNTKVTNVDFHLTNSVRKTQMVASIQRKIERWTSSVCPDNARVTVAPYTVHVISGARHKRSIDKSLDRNIAKQLKNNWELEWLAKT</sequence>
<keyword evidence="1" id="KW-0732">Signal</keyword>
<dbReference type="InterPro" id="IPR023346">
    <property type="entry name" value="Lysozyme-like_dom_sf"/>
</dbReference>
<dbReference type="GO" id="GO:0005113">
    <property type="term" value="F:patched binding"/>
    <property type="evidence" value="ECO:0007669"/>
    <property type="project" value="TreeGrafter"/>
</dbReference>
<dbReference type="GO" id="GO:0007224">
    <property type="term" value="P:smoothened signaling pathway"/>
    <property type="evidence" value="ECO:0007669"/>
    <property type="project" value="TreeGrafter"/>
</dbReference>
<dbReference type="PANTHER" id="PTHR11889">
    <property type="entry name" value="HEDGEHOG"/>
    <property type="match status" value="1"/>
</dbReference>
<dbReference type="GO" id="GO:0001708">
    <property type="term" value="P:cell fate specification"/>
    <property type="evidence" value="ECO:0007669"/>
    <property type="project" value="TreeGrafter"/>
</dbReference>
<dbReference type="GeneID" id="111130228"/>
<feature type="signal peptide" evidence="1">
    <location>
        <begin position="1"/>
        <end position="18"/>
    </location>
</feature>
<evidence type="ECO:0000313" key="4">
    <source>
        <dbReference type="RefSeq" id="XP_022332721.1"/>
    </source>
</evidence>
<accession>A0A8B8E0G4</accession>